<proteinExistence type="predicted"/>
<evidence type="ECO:0000313" key="3">
    <source>
        <dbReference type="Proteomes" id="UP001159363"/>
    </source>
</evidence>
<feature type="region of interest" description="Disordered" evidence="1">
    <location>
        <begin position="640"/>
        <end position="663"/>
    </location>
</feature>
<feature type="compositionally biased region" description="Pro residues" evidence="1">
    <location>
        <begin position="321"/>
        <end position="330"/>
    </location>
</feature>
<organism evidence="2 3">
    <name type="scientific">Dryococelus australis</name>
    <dbReference type="NCBI Taxonomy" id="614101"/>
    <lineage>
        <taxon>Eukaryota</taxon>
        <taxon>Metazoa</taxon>
        <taxon>Ecdysozoa</taxon>
        <taxon>Arthropoda</taxon>
        <taxon>Hexapoda</taxon>
        <taxon>Insecta</taxon>
        <taxon>Pterygota</taxon>
        <taxon>Neoptera</taxon>
        <taxon>Polyneoptera</taxon>
        <taxon>Phasmatodea</taxon>
        <taxon>Verophasmatodea</taxon>
        <taxon>Anareolatae</taxon>
        <taxon>Phasmatidae</taxon>
        <taxon>Eurycanthinae</taxon>
        <taxon>Dryococelus</taxon>
    </lineage>
</organism>
<keyword evidence="3" id="KW-1185">Reference proteome</keyword>
<feature type="compositionally biased region" description="Basic and acidic residues" evidence="1">
    <location>
        <begin position="738"/>
        <end position="750"/>
    </location>
</feature>
<dbReference type="EMBL" id="JARBHB010000001">
    <property type="protein sequence ID" value="KAJ8896126.1"/>
    <property type="molecule type" value="Genomic_DNA"/>
</dbReference>
<gene>
    <name evidence="2" type="ORF">PR048_001469</name>
</gene>
<name>A0ABQ9IHJ9_9NEOP</name>
<feature type="region of interest" description="Disordered" evidence="1">
    <location>
        <begin position="1"/>
        <end position="26"/>
    </location>
</feature>
<feature type="region of interest" description="Disordered" evidence="1">
    <location>
        <begin position="301"/>
        <end position="337"/>
    </location>
</feature>
<protein>
    <submittedName>
        <fullName evidence="2">Uncharacterized protein</fullName>
    </submittedName>
</protein>
<feature type="region of interest" description="Disordered" evidence="1">
    <location>
        <begin position="738"/>
        <end position="773"/>
    </location>
</feature>
<sequence>MEQLRNERTGETGDPRENPPNNGIVRYDSHTRISACDPAGDWTRFALVEGEQANRSVTAAPIMFQNCRVVVRLLDSHIGEPGSVSGGESRRTMPLVGRFPLTLHSSAAPYLPRFTLIDLKSSMLRVANISPFHSTPPNSRHKLCEMLRTNETANISLSQQEARDALPRCPCAGSLSLQDVPWKTPMITQSFSTPAKIPEELIRLHNQINAAVACVGLRKKLRSTTPVTSLDIARVMPSPQRLVRKPTTNFTAPSLKQNIGKARRQGTCYLLAEGEQSRGGLIGSGEEEGVVAPLSFLPPWEATPPNARRTSGQLGNHRSYPPVPAQPPKSLPLTQPRAPSICGRTSRITNTFTEKAGSAMGYGGMVQSTRGKSNFRCDIRRTTLGSTKVCVCWQVGFCEGSACVHLVGNKRPSGEVCLRGCLCLGLNGFVWQRYVRHYPAVYWGRGRFTLLDSENRCRIRGSKYEAPQLSLNFGICDIVKTEANTYFVRPVLPCTQRSCFHWSVCPLPEKFPLFGFTSFVDGSQERNPVRWVTPSLKRGVDPVGPPRPRSRSEGAVRATLTRTPSAPSLLFARHLCGGVLSRADARRKCSERIVCGVVVPSGGGSGLGLRGHGYVSRGRAAVCSSRAGADETARRTLLGPYPSLGLPRRPSTTTPSLIVNPCARANEPSPRSHIYLIARLVRPTYAPHPLTQPLTRGRQTGGSSAGLSPWWSPLPSKVPKRITVLPMRVIAVSMEQCRNERAEETGDPRENPPTNDIVRHDSYMRKSGDLAED</sequence>
<reference evidence="2 3" key="1">
    <citation type="submission" date="2023-02" db="EMBL/GenBank/DDBJ databases">
        <title>LHISI_Scaffold_Assembly.</title>
        <authorList>
            <person name="Stuart O.P."/>
            <person name="Cleave R."/>
            <person name="Magrath M.J.L."/>
            <person name="Mikheyev A.S."/>
        </authorList>
    </citation>
    <scope>NUCLEOTIDE SEQUENCE [LARGE SCALE GENOMIC DNA]</scope>
    <source>
        <strain evidence="2">Daus_M_001</strain>
        <tissue evidence="2">Leg muscle</tissue>
    </source>
</reference>
<comment type="caution">
    <text evidence="2">The sequence shown here is derived from an EMBL/GenBank/DDBJ whole genome shotgun (WGS) entry which is preliminary data.</text>
</comment>
<accession>A0ABQ9IHJ9</accession>
<feature type="region of interest" description="Disordered" evidence="1">
    <location>
        <begin position="537"/>
        <end position="557"/>
    </location>
</feature>
<feature type="compositionally biased region" description="Basic and acidic residues" evidence="1">
    <location>
        <begin position="1"/>
        <end position="17"/>
    </location>
</feature>
<evidence type="ECO:0000313" key="2">
    <source>
        <dbReference type="EMBL" id="KAJ8896126.1"/>
    </source>
</evidence>
<evidence type="ECO:0000256" key="1">
    <source>
        <dbReference type="SAM" id="MobiDB-lite"/>
    </source>
</evidence>
<dbReference type="Proteomes" id="UP001159363">
    <property type="component" value="Chromosome 1"/>
</dbReference>
<feature type="compositionally biased region" description="Basic and acidic residues" evidence="1">
    <location>
        <begin position="757"/>
        <end position="773"/>
    </location>
</feature>